<reference evidence="2 3" key="1">
    <citation type="submission" date="2013-06" db="EMBL/GenBank/DDBJ databases">
        <authorList>
            <person name="Weinstock G."/>
            <person name="Sodergren E."/>
            <person name="Lobos E.A."/>
            <person name="Fulton L."/>
            <person name="Fulton R."/>
            <person name="Courtney L."/>
            <person name="Fronick C."/>
            <person name="O'Laughlin M."/>
            <person name="Godfrey J."/>
            <person name="Wilson R.M."/>
            <person name="Miner T."/>
            <person name="Farmer C."/>
            <person name="Delehaunty K."/>
            <person name="Cordes M."/>
            <person name="Minx P."/>
            <person name="Tomlinson C."/>
            <person name="Chen J."/>
            <person name="Wollam A."/>
            <person name="Pepin K.H."/>
            <person name="Bhonagiri V."/>
            <person name="Zhang X."/>
            <person name="Warren W."/>
            <person name="Mitreva M."/>
            <person name="Mardis E.R."/>
            <person name="Wilson R.K."/>
        </authorList>
    </citation>
    <scope>NUCLEOTIDE SEQUENCE [LARGE SCALE GENOMIC DNA]</scope>
    <source>
        <strain evidence="2 3">F0510</strain>
    </source>
</reference>
<gene>
    <name evidence="2" type="ORF">HMPREF1549_02106</name>
</gene>
<evidence type="ECO:0000313" key="2">
    <source>
        <dbReference type="EMBL" id="ERH18039.1"/>
    </source>
</evidence>
<comment type="caution">
    <text evidence="2">The sequence shown here is derived from an EMBL/GenBank/DDBJ whole genome shotgun (WGS) entry which is preliminary data.</text>
</comment>
<dbReference type="HOGENOM" id="CLU_3131372_0_0_11"/>
<sequence>MRVRRVAFTSRTDIASSPCGRDRDGTINTLTPCQGDSALSGEMPLLWQP</sequence>
<accession>U1Q7E7</accession>
<feature type="region of interest" description="Disordered" evidence="1">
    <location>
        <begin position="1"/>
        <end position="49"/>
    </location>
</feature>
<proteinExistence type="predicted"/>
<name>U1Q7E7_9ACTO</name>
<dbReference type="Proteomes" id="UP000016498">
    <property type="component" value="Unassembled WGS sequence"/>
</dbReference>
<dbReference type="EMBL" id="AWSD01000231">
    <property type="protein sequence ID" value="ERH18039.1"/>
    <property type="molecule type" value="Genomic_DNA"/>
</dbReference>
<organism evidence="2 3">
    <name type="scientific">Actinomyces johnsonii F0510</name>
    <dbReference type="NCBI Taxonomy" id="1227262"/>
    <lineage>
        <taxon>Bacteria</taxon>
        <taxon>Bacillati</taxon>
        <taxon>Actinomycetota</taxon>
        <taxon>Actinomycetes</taxon>
        <taxon>Actinomycetales</taxon>
        <taxon>Actinomycetaceae</taxon>
        <taxon>Actinomyces</taxon>
    </lineage>
</organism>
<evidence type="ECO:0000313" key="3">
    <source>
        <dbReference type="Proteomes" id="UP000016498"/>
    </source>
</evidence>
<dbReference type="AlphaFoldDB" id="U1Q7E7"/>
<protein>
    <submittedName>
        <fullName evidence="2">Uncharacterized protein</fullName>
    </submittedName>
</protein>
<evidence type="ECO:0000256" key="1">
    <source>
        <dbReference type="SAM" id="MobiDB-lite"/>
    </source>
</evidence>